<dbReference type="PANTHER" id="PTHR38099">
    <property type="entry name" value="LARGE RIBOSOMAL RNA SUBUNIT ACCUMULATION PROTEIN YCED"/>
    <property type="match status" value="1"/>
</dbReference>
<dbReference type="AlphaFoldDB" id="A0A1G8D6D3"/>
<dbReference type="STRING" id="83767.SAMN05660652_01842"/>
<dbReference type="Proteomes" id="UP000198607">
    <property type="component" value="Unassembled WGS sequence"/>
</dbReference>
<feature type="region of interest" description="Disordered" evidence="6">
    <location>
        <begin position="138"/>
        <end position="165"/>
    </location>
</feature>
<dbReference type="GO" id="GO:0042254">
    <property type="term" value="P:ribosome biogenesis"/>
    <property type="evidence" value="ECO:0007669"/>
    <property type="project" value="UniProtKB-KW"/>
</dbReference>
<comment type="function">
    <text evidence="1">Plays a role in synthesis, processing and/or stability of 23S rRNA.</text>
</comment>
<comment type="similarity">
    <text evidence="2">Belongs to the DUF177 domain family.</text>
</comment>
<dbReference type="OrthoDB" id="5297600at2"/>
<dbReference type="PANTHER" id="PTHR38099:SF1">
    <property type="entry name" value="LARGE RIBOSOMAL RNA SUBUNIT ACCUMULATION PROTEIN YCED"/>
    <property type="match status" value="1"/>
</dbReference>
<evidence type="ECO:0000313" key="8">
    <source>
        <dbReference type="Proteomes" id="UP000198607"/>
    </source>
</evidence>
<name>A0A1G8D6D3_9RHOO</name>
<evidence type="ECO:0000256" key="2">
    <source>
        <dbReference type="ARBA" id="ARBA00010740"/>
    </source>
</evidence>
<dbReference type="GO" id="GO:0005829">
    <property type="term" value="C:cytosol"/>
    <property type="evidence" value="ECO:0007669"/>
    <property type="project" value="TreeGrafter"/>
</dbReference>
<dbReference type="InterPro" id="IPR003772">
    <property type="entry name" value="YceD"/>
</dbReference>
<accession>A0A1G8D6D3</accession>
<evidence type="ECO:0000256" key="4">
    <source>
        <dbReference type="ARBA" id="ARBA00022517"/>
    </source>
</evidence>
<keyword evidence="4" id="KW-0690">Ribosome biogenesis</keyword>
<sequence length="165" mass="18064">MSQQIVIDSRVFAREAKSLEGELPVAQLTRILDMLADSAGVLKFRIEGSMNLERNRPQLLLQISGVLSVCCQRCLEGVEYPLGINSLLEFVADESELTQEDIEDDSKDFLPVQSEVDVVALIEDEIILDLPSAPRHESCALPETGRDDGSSSPFAVLKGFKGKAS</sequence>
<evidence type="ECO:0000256" key="1">
    <source>
        <dbReference type="ARBA" id="ARBA00002868"/>
    </source>
</evidence>
<dbReference type="InterPro" id="IPR039255">
    <property type="entry name" value="YceD_bac"/>
</dbReference>
<organism evidence="7 8">
    <name type="scientific">Propionivibrio dicarboxylicus</name>
    <dbReference type="NCBI Taxonomy" id="83767"/>
    <lineage>
        <taxon>Bacteria</taxon>
        <taxon>Pseudomonadati</taxon>
        <taxon>Pseudomonadota</taxon>
        <taxon>Betaproteobacteria</taxon>
        <taxon>Rhodocyclales</taxon>
        <taxon>Rhodocyclaceae</taxon>
        <taxon>Propionivibrio</taxon>
    </lineage>
</organism>
<dbReference type="RefSeq" id="WP_091936825.1">
    <property type="nucleotide sequence ID" value="NZ_FNCY01000006.1"/>
</dbReference>
<proteinExistence type="inferred from homology"/>
<evidence type="ECO:0000256" key="6">
    <source>
        <dbReference type="SAM" id="MobiDB-lite"/>
    </source>
</evidence>
<dbReference type="EMBL" id="FNCY01000006">
    <property type="protein sequence ID" value="SDH53297.1"/>
    <property type="molecule type" value="Genomic_DNA"/>
</dbReference>
<keyword evidence="8" id="KW-1185">Reference proteome</keyword>
<dbReference type="Pfam" id="PF02620">
    <property type="entry name" value="YceD"/>
    <property type="match status" value="1"/>
</dbReference>
<feature type="compositionally biased region" description="Basic and acidic residues" evidence="6">
    <location>
        <begin position="138"/>
        <end position="149"/>
    </location>
</feature>
<evidence type="ECO:0000256" key="5">
    <source>
        <dbReference type="ARBA" id="ARBA00031841"/>
    </source>
</evidence>
<evidence type="ECO:0000256" key="3">
    <source>
        <dbReference type="ARBA" id="ARBA00015716"/>
    </source>
</evidence>
<evidence type="ECO:0000313" key="7">
    <source>
        <dbReference type="EMBL" id="SDH53297.1"/>
    </source>
</evidence>
<reference evidence="7 8" key="1">
    <citation type="submission" date="2016-10" db="EMBL/GenBank/DDBJ databases">
        <authorList>
            <person name="de Groot N.N."/>
        </authorList>
    </citation>
    <scope>NUCLEOTIDE SEQUENCE [LARGE SCALE GENOMIC DNA]</scope>
    <source>
        <strain evidence="7 8">DSM 5885</strain>
    </source>
</reference>
<gene>
    <name evidence="7" type="ORF">SAMN05660652_01842</name>
</gene>
<protein>
    <recommendedName>
        <fullName evidence="3">Large ribosomal RNA subunit accumulation protein YceD</fullName>
    </recommendedName>
    <alternativeName>
        <fullName evidence="5">23S rRNA accumulation protein YceD</fullName>
    </alternativeName>
</protein>